<dbReference type="Proteomes" id="UP000053268">
    <property type="component" value="Unassembled WGS sequence"/>
</dbReference>
<gene>
    <name evidence="1" type="ORF">RR46_12738</name>
</gene>
<evidence type="ECO:0000313" key="2">
    <source>
        <dbReference type="Proteomes" id="UP000053268"/>
    </source>
</evidence>
<evidence type="ECO:0000313" key="1">
    <source>
        <dbReference type="EMBL" id="KPI96708.1"/>
    </source>
</evidence>
<dbReference type="AlphaFoldDB" id="A0A194PUP7"/>
<name>A0A194PUP7_PAPXU</name>
<keyword evidence="2" id="KW-1185">Reference proteome</keyword>
<proteinExistence type="predicted"/>
<dbReference type="EMBL" id="KQ459593">
    <property type="protein sequence ID" value="KPI96708.1"/>
    <property type="molecule type" value="Genomic_DNA"/>
</dbReference>
<protein>
    <submittedName>
        <fullName evidence="1">Uncharacterized protein</fullName>
    </submittedName>
</protein>
<reference evidence="1 2" key="1">
    <citation type="journal article" date="2015" name="Nat. Commun.">
        <title>Outbred genome sequencing and CRISPR/Cas9 gene editing in butterflies.</title>
        <authorList>
            <person name="Li X."/>
            <person name="Fan D."/>
            <person name="Zhang W."/>
            <person name="Liu G."/>
            <person name="Zhang L."/>
            <person name="Zhao L."/>
            <person name="Fang X."/>
            <person name="Chen L."/>
            <person name="Dong Y."/>
            <person name="Chen Y."/>
            <person name="Ding Y."/>
            <person name="Zhao R."/>
            <person name="Feng M."/>
            <person name="Zhu Y."/>
            <person name="Feng Y."/>
            <person name="Jiang X."/>
            <person name="Zhu D."/>
            <person name="Xiang H."/>
            <person name="Feng X."/>
            <person name="Li S."/>
            <person name="Wang J."/>
            <person name="Zhang G."/>
            <person name="Kronforst M.R."/>
            <person name="Wang W."/>
        </authorList>
    </citation>
    <scope>NUCLEOTIDE SEQUENCE [LARGE SCALE GENOMIC DNA]</scope>
    <source>
        <strain evidence="1">Ya'a_city_454_Px</strain>
        <tissue evidence="1">Whole body</tissue>
    </source>
</reference>
<sequence length="67" mass="7591">MPAAERCCGGLRRLRRPLSPSRVILERLYKRSQSSSRATDSQDTKFVITESMMSEVVPPPLPPIDFE</sequence>
<organism evidence="1 2">
    <name type="scientific">Papilio xuthus</name>
    <name type="common">Asian swallowtail butterfly</name>
    <dbReference type="NCBI Taxonomy" id="66420"/>
    <lineage>
        <taxon>Eukaryota</taxon>
        <taxon>Metazoa</taxon>
        <taxon>Ecdysozoa</taxon>
        <taxon>Arthropoda</taxon>
        <taxon>Hexapoda</taxon>
        <taxon>Insecta</taxon>
        <taxon>Pterygota</taxon>
        <taxon>Neoptera</taxon>
        <taxon>Endopterygota</taxon>
        <taxon>Lepidoptera</taxon>
        <taxon>Glossata</taxon>
        <taxon>Ditrysia</taxon>
        <taxon>Papilionoidea</taxon>
        <taxon>Papilionidae</taxon>
        <taxon>Papilioninae</taxon>
        <taxon>Papilio</taxon>
    </lineage>
</organism>
<accession>A0A194PUP7</accession>